<evidence type="ECO:0000313" key="3">
    <source>
        <dbReference type="Proteomes" id="UP000196074"/>
    </source>
</evidence>
<proteinExistence type="predicted"/>
<dbReference type="AlphaFoldDB" id="A0A1Y4R0W6"/>
<accession>A0A1Y4R0W6</accession>
<name>A0A1Y4R0W6_9ENTE</name>
<dbReference type="Proteomes" id="UP000196074">
    <property type="component" value="Unassembled WGS sequence"/>
</dbReference>
<evidence type="ECO:0000256" key="1">
    <source>
        <dbReference type="SAM" id="Phobius"/>
    </source>
</evidence>
<organism evidence="2 3">
    <name type="scientific">Enterococcus cecorum</name>
    <dbReference type="NCBI Taxonomy" id="44008"/>
    <lineage>
        <taxon>Bacteria</taxon>
        <taxon>Bacillati</taxon>
        <taxon>Bacillota</taxon>
        <taxon>Bacilli</taxon>
        <taxon>Lactobacillales</taxon>
        <taxon>Enterococcaceae</taxon>
        <taxon>Enterococcus</taxon>
    </lineage>
</organism>
<feature type="transmembrane region" description="Helical" evidence="1">
    <location>
        <begin position="81"/>
        <end position="100"/>
    </location>
</feature>
<keyword evidence="1" id="KW-1133">Transmembrane helix</keyword>
<sequence>MLISILNLAFTFFISIYLCIFLSTGLLFLTLTLRVKKMVQKMPTPQKKVQRKMFMTQMLYFFILLMIVACINTLFIWQGNFYYGIGLIAFGIFHILFKFVTKKEHLKKIL</sequence>
<gene>
    <name evidence="2" type="ORF">B5E88_06365</name>
</gene>
<dbReference type="EMBL" id="NFLC01000010">
    <property type="protein sequence ID" value="OUQ10372.1"/>
    <property type="molecule type" value="Genomic_DNA"/>
</dbReference>
<feature type="transmembrane region" description="Helical" evidence="1">
    <location>
        <begin position="54"/>
        <end position="75"/>
    </location>
</feature>
<comment type="caution">
    <text evidence="2">The sequence shown here is derived from an EMBL/GenBank/DDBJ whole genome shotgun (WGS) entry which is preliminary data.</text>
</comment>
<keyword evidence="1" id="KW-0812">Transmembrane</keyword>
<keyword evidence="1" id="KW-0472">Membrane</keyword>
<protein>
    <submittedName>
        <fullName evidence="2">Uncharacterized protein</fullName>
    </submittedName>
</protein>
<evidence type="ECO:0000313" key="2">
    <source>
        <dbReference type="EMBL" id="OUQ10372.1"/>
    </source>
</evidence>
<feature type="transmembrane region" description="Helical" evidence="1">
    <location>
        <begin position="12"/>
        <end position="33"/>
    </location>
</feature>
<reference evidence="3" key="1">
    <citation type="submission" date="2017-04" db="EMBL/GenBank/DDBJ databases">
        <title>Function of individual gut microbiota members based on whole genome sequencing of pure cultures obtained from chicken caecum.</title>
        <authorList>
            <person name="Medvecky M."/>
            <person name="Cejkova D."/>
            <person name="Polansky O."/>
            <person name="Karasova D."/>
            <person name="Kubasova T."/>
            <person name="Cizek A."/>
            <person name="Rychlik I."/>
        </authorList>
    </citation>
    <scope>NUCLEOTIDE SEQUENCE [LARGE SCALE GENOMIC DNA]</scope>
    <source>
        <strain evidence="3">An144</strain>
    </source>
</reference>